<evidence type="ECO:0000313" key="1">
    <source>
        <dbReference type="EMBL" id="WIX07684.1"/>
    </source>
</evidence>
<dbReference type="Proteomes" id="UP001228059">
    <property type="component" value="Chromosome"/>
</dbReference>
<gene>
    <name evidence="1" type="ORF">QN060_06460</name>
</gene>
<dbReference type="RefSeq" id="WP_132718230.1">
    <property type="nucleotide sequence ID" value="NZ_CP127225.1"/>
</dbReference>
<organism evidence="1 2">
    <name type="scientific">Xanthomonas oryzae pv. leersiae</name>
    <dbReference type="NCBI Taxonomy" id="3112258"/>
    <lineage>
        <taxon>Bacteria</taxon>
        <taxon>Pseudomonadati</taxon>
        <taxon>Pseudomonadota</taxon>
        <taxon>Gammaproteobacteria</taxon>
        <taxon>Lysobacterales</taxon>
        <taxon>Lysobacteraceae</taxon>
        <taxon>Xanthomonas</taxon>
    </lineage>
</organism>
<sequence>MCYSNSGGVGHTVKYRYDLRDQVVEVAINDDASIAIARDALGRRVFKRNPTHTTSRGGAR</sequence>
<dbReference type="EMBL" id="CP127225">
    <property type="protein sequence ID" value="WIX07684.1"/>
    <property type="molecule type" value="Genomic_DNA"/>
</dbReference>
<dbReference type="AlphaFoldDB" id="A0AAJ6GWE6"/>
<protein>
    <submittedName>
        <fullName evidence="1">Uncharacterized protein</fullName>
    </submittedName>
</protein>
<evidence type="ECO:0000313" key="2">
    <source>
        <dbReference type="Proteomes" id="UP001228059"/>
    </source>
</evidence>
<accession>A0AAJ6GWE6</accession>
<proteinExistence type="predicted"/>
<name>A0AAJ6GWE6_9XANT</name>
<reference evidence="1 2" key="1">
    <citation type="submission" date="2023-05" db="EMBL/GenBank/DDBJ databases">
        <title>Complete Genome Resource of Xanthomonas oryzae pv. leersiae Strain YNJC Isolated From Plateau Japonica Rice in Southwest China.</title>
        <authorList>
            <person name="Aa X."/>
            <person name="Mei L."/>
            <person name="Liu P."/>
            <person name="Yang Y."/>
            <person name="Tang C."/>
            <person name="Zhang F."/>
            <person name="Dong C."/>
            <person name="Wang B."/>
            <person name="Chen X."/>
            <person name="Dai L."/>
        </authorList>
    </citation>
    <scope>NUCLEOTIDE SEQUENCE [LARGE SCALE GENOMIC DNA]</scope>
    <source>
        <strain evidence="1 2">YNJC</strain>
    </source>
</reference>